<accession>A0A6A5XM67</accession>
<feature type="chain" id="PRO_5025585364" description="Secreted protein" evidence="1">
    <location>
        <begin position="22"/>
        <end position="70"/>
    </location>
</feature>
<reference evidence="2" key="1">
    <citation type="journal article" date="2020" name="Stud. Mycol.">
        <title>101 Dothideomycetes genomes: a test case for predicting lifestyles and emergence of pathogens.</title>
        <authorList>
            <person name="Haridas S."/>
            <person name="Albert R."/>
            <person name="Binder M."/>
            <person name="Bloem J."/>
            <person name="Labutti K."/>
            <person name="Salamov A."/>
            <person name="Andreopoulos B."/>
            <person name="Baker S."/>
            <person name="Barry K."/>
            <person name="Bills G."/>
            <person name="Bluhm B."/>
            <person name="Cannon C."/>
            <person name="Castanera R."/>
            <person name="Culley D."/>
            <person name="Daum C."/>
            <person name="Ezra D."/>
            <person name="Gonzalez J."/>
            <person name="Henrissat B."/>
            <person name="Kuo A."/>
            <person name="Liang C."/>
            <person name="Lipzen A."/>
            <person name="Lutzoni F."/>
            <person name="Magnuson J."/>
            <person name="Mondo S."/>
            <person name="Nolan M."/>
            <person name="Ohm R."/>
            <person name="Pangilinan J."/>
            <person name="Park H.-J."/>
            <person name="Ramirez L."/>
            <person name="Alfaro M."/>
            <person name="Sun H."/>
            <person name="Tritt A."/>
            <person name="Yoshinaga Y."/>
            <person name="Zwiers L.-H."/>
            <person name="Turgeon B."/>
            <person name="Goodwin S."/>
            <person name="Spatafora J."/>
            <person name="Crous P."/>
            <person name="Grigoriev I."/>
        </authorList>
    </citation>
    <scope>NUCLEOTIDE SEQUENCE</scope>
    <source>
        <strain evidence="2">CBS 175.79</strain>
    </source>
</reference>
<keyword evidence="3" id="KW-1185">Reference proteome</keyword>
<dbReference type="AlphaFoldDB" id="A0A6A5XM67"/>
<sequence length="70" mass="7947">MHHWPPSNIFTVLFAIRVALMARHLHSCSSIPSAYMLDYFIASLATNQRSSPINRSSSHLFIQVYSLIPC</sequence>
<dbReference type="EMBL" id="ML978071">
    <property type="protein sequence ID" value="KAF2013424.1"/>
    <property type="molecule type" value="Genomic_DNA"/>
</dbReference>
<organism evidence="2 3">
    <name type="scientific">Aaosphaeria arxii CBS 175.79</name>
    <dbReference type="NCBI Taxonomy" id="1450172"/>
    <lineage>
        <taxon>Eukaryota</taxon>
        <taxon>Fungi</taxon>
        <taxon>Dikarya</taxon>
        <taxon>Ascomycota</taxon>
        <taxon>Pezizomycotina</taxon>
        <taxon>Dothideomycetes</taxon>
        <taxon>Pleosporomycetidae</taxon>
        <taxon>Pleosporales</taxon>
        <taxon>Pleosporales incertae sedis</taxon>
        <taxon>Aaosphaeria</taxon>
    </lineage>
</organism>
<gene>
    <name evidence="2" type="ORF">BU24DRAFT_237470</name>
</gene>
<evidence type="ECO:0000313" key="3">
    <source>
        <dbReference type="Proteomes" id="UP000799778"/>
    </source>
</evidence>
<name>A0A6A5XM67_9PLEO</name>
<evidence type="ECO:0000313" key="2">
    <source>
        <dbReference type="EMBL" id="KAF2013424.1"/>
    </source>
</evidence>
<keyword evidence="1" id="KW-0732">Signal</keyword>
<dbReference type="GeneID" id="54279649"/>
<proteinExistence type="predicted"/>
<dbReference type="RefSeq" id="XP_033381763.1">
    <property type="nucleotide sequence ID" value="XM_033522252.1"/>
</dbReference>
<feature type="signal peptide" evidence="1">
    <location>
        <begin position="1"/>
        <end position="21"/>
    </location>
</feature>
<evidence type="ECO:0008006" key="4">
    <source>
        <dbReference type="Google" id="ProtNLM"/>
    </source>
</evidence>
<protein>
    <recommendedName>
        <fullName evidence="4">Secreted protein</fullName>
    </recommendedName>
</protein>
<dbReference type="Proteomes" id="UP000799778">
    <property type="component" value="Unassembled WGS sequence"/>
</dbReference>
<evidence type="ECO:0000256" key="1">
    <source>
        <dbReference type="SAM" id="SignalP"/>
    </source>
</evidence>